<name>K7ZN23_STAAU</name>
<dbReference type="AlphaFoldDB" id="K7ZN23"/>
<protein>
    <submittedName>
        <fullName evidence="2">Uncharacterized protein</fullName>
    </submittedName>
</protein>
<accession>K7ZN23</accession>
<proteinExistence type="predicted"/>
<reference evidence="2" key="1">
    <citation type="journal article" date="2013" name="Microbiol. Immunol.">
        <title>A novel comprehensive analysis method for Staphylococcus aureus pathogenicity islands.</title>
        <authorList>
            <person name="Sato'o Y."/>
            <person name="Omoe K."/>
            <person name="Ono H.K."/>
            <person name="Nakane A."/>
            <person name="Hu D.-L."/>
        </authorList>
    </citation>
    <scope>NUCLEOTIDE SEQUENCE</scope>
    <source>
        <strain evidence="2">J11</strain>
    </source>
</reference>
<evidence type="ECO:0000256" key="1">
    <source>
        <dbReference type="SAM" id="Phobius"/>
    </source>
</evidence>
<sequence length="171" mass="20038">MMLGRDLAMYDELKNKSELRKSITHITLSITVLTTIAVIIRFFTKNPPESWVSALNIAGTISIVYYMGVFNSKFTYLRWLAISKKFSYKMFLVFIAIIFFVFPFVLLFVHNLSEYIFHTENVLVNYISRIFIIIIMNFIIILMHAMSFTMIILLLMAVLSRRIIKKDKSNI</sequence>
<keyword evidence="1" id="KW-0812">Transmembrane</keyword>
<keyword evidence="1" id="KW-1133">Transmembrane helix</keyword>
<keyword evidence="1" id="KW-0472">Membrane</keyword>
<organism evidence="2">
    <name type="scientific">Staphylococcus aureus</name>
    <dbReference type="NCBI Taxonomy" id="1280"/>
    <lineage>
        <taxon>Bacteria</taxon>
        <taxon>Bacillati</taxon>
        <taxon>Bacillota</taxon>
        <taxon>Bacilli</taxon>
        <taxon>Bacillales</taxon>
        <taxon>Staphylococcaceae</taxon>
        <taxon>Staphylococcus</taxon>
    </lineage>
</organism>
<feature type="transmembrane region" description="Helical" evidence="1">
    <location>
        <begin position="90"/>
        <end position="110"/>
    </location>
</feature>
<dbReference type="EMBL" id="AB704541">
    <property type="protein sequence ID" value="BAM66880.1"/>
    <property type="molecule type" value="Genomic_DNA"/>
</dbReference>
<feature type="transmembrane region" description="Helical" evidence="1">
    <location>
        <begin position="50"/>
        <end position="69"/>
    </location>
</feature>
<feature type="transmembrane region" description="Helical" evidence="1">
    <location>
        <begin position="23"/>
        <end position="44"/>
    </location>
</feature>
<evidence type="ECO:0000313" key="2">
    <source>
        <dbReference type="EMBL" id="BAM66880.1"/>
    </source>
</evidence>
<feature type="transmembrane region" description="Helical" evidence="1">
    <location>
        <begin position="130"/>
        <end position="159"/>
    </location>
</feature>